<dbReference type="AlphaFoldDB" id="A0A0F5JKK7"/>
<feature type="domain" description="Primase C-terminal 1" evidence="3">
    <location>
        <begin position="215"/>
        <end position="278"/>
    </location>
</feature>
<dbReference type="EMBL" id="AQHW01000009">
    <property type="protein sequence ID" value="KKB58318.1"/>
    <property type="molecule type" value="Genomic_DNA"/>
</dbReference>
<dbReference type="RefSeq" id="WP_044192154.1">
    <property type="nucleotide sequence ID" value="NZ_AUAE01000018.1"/>
</dbReference>
<dbReference type="Pfam" id="PF08800">
    <property type="entry name" value="BT4734-like_N"/>
    <property type="match status" value="1"/>
</dbReference>
<dbReference type="HOGENOM" id="CLU_019555_0_0_10"/>
<name>A0A0F5JKK7_9BACT</name>
<keyword evidence="5" id="KW-1185">Reference proteome</keyword>
<dbReference type="InterPro" id="IPR014820">
    <property type="entry name" value="PriCT_1"/>
</dbReference>
<feature type="region of interest" description="Disordered" evidence="2">
    <location>
        <begin position="279"/>
        <end position="315"/>
    </location>
</feature>
<reference evidence="4 5" key="1">
    <citation type="submission" date="2013-04" db="EMBL/GenBank/DDBJ databases">
        <title>The Genome Sequence of Parabacteroides gordonii DSM 23371.</title>
        <authorList>
            <consortium name="The Broad Institute Genomics Platform"/>
            <person name="Earl A."/>
            <person name="Ward D."/>
            <person name="Feldgarden M."/>
            <person name="Gevers D."/>
            <person name="Martens E."/>
            <person name="Sakamoto M."/>
            <person name="Benno Y."/>
            <person name="Suzuki N."/>
            <person name="Matsunaga N."/>
            <person name="Koshihara K."/>
            <person name="Seki M."/>
            <person name="Komiya H."/>
            <person name="Walker B."/>
            <person name="Young S."/>
            <person name="Zeng Q."/>
            <person name="Gargeya S."/>
            <person name="Fitzgerald M."/>
            <person name="Haas B."/>
            <person name="Abouelleil A."/>
            <person name="Allen A.W."/>
            <person name="Alvarado L."/>
            <person name="Arachchi H.M."/>
            <person name="Berlin A.M."/>
            <person name="Chapman S.B."/>
            <person name="Gainer-Dewar J."/>
            <person name="Goldberg J."/>
            <person name="Griggs A."/>
            <person name="Gujja S."/>
            <person name="Hansen M."/>
            <person name="Howarth C."/>
            <person name="Imamovic A."/>
            <person name="Ireland A."/>
            <person name="Larimer J."/>
            <person name="McCowan C."/>
            <person name="Murphy C."/>
            <person name="Pearson M."/>
            <person name="Poon T.W."/>
            <person name="Priest M."/>
            <person name="Roberts A."/>
            <person name="Saif S."/>
            <person name="Shea T."/>
            <person name="Sisk P."/>
            <person name="Sykes S."/>
            <person name="Wortman J."/>
            <person name="Nusbaum C."/>
            <person name="Birren B."/>
        </authorList>
    </citation>
    <scope>NUCLEOTIDE SEQUENCE [LARGE SCALE GENOMIC DNA]</scope>
    <source>
        <strain evidence="4 5">MS-1</strain>
    </source>
</reference>
<dbReference type="SMART" id="SM00942">
    <property type="entry name" value="PriCT_1"/>
    <property type="match status" value="1"/>
</dbReference>
<dbReference type="InterPro" id="IPR014907">
    <property type="entry name" value="BT4734-like_N"/>
</dbReference>
<evidence type="ECO:0000313" key="5">
    <source>
        <dbReference type="Proteomes" id="UP000033035"/>
    </source>
</evidence>
<accession>A0A0F5JKK7</accession>
<organism evidence="4 5">
    <name type="scientific">Parabacteroides gordonii MS-1 = DSM 23371</name>
    <dbReference type="NCBI Taxonomy" id="1203610"/>
    <lineage>
        <taxon>Bacteria</taxon>
        <taxon>Pseudomonadati</taxon>
        <taxon>Bacteroidota</taxon>
        <taxon>Bacteroidia</taxon>
        <taxon>Bacteroidales</taxon>
        <taxon>Tannerellaceae</taxon>
        <taxon>Parabacteroides</taxon>
    </lineage>
</organism>
<gene>
    <name evidence="4" type="ORF">HMPREF1536_01193</name>
</gene>
<protein>
    <recommendedName>
        <fullName evidence="3">Primase C-terminal 1 domain-containing protein</fullName>
    </recommendedName>
</protein>
<dbReference type="Proteomes" id="UP000033035">
    <property type="component" value="Unassembled WGS sequence"/>
</dbReference>
<dbReference type="InterPro" id="IPR025048">
    <property type="entry name" value="DUF3987"/>
</dbReference>
<evidence type="ECO:0000256" key="2">
    <source>
        <dbReference type="SAM" id="MobiDB-lite"/>
    </source>
</evidence>
<dbReference type="PATRIC" id="fig|1203610.3.peg.1216"/>
<proteinExistence type="predicted"/>
<keyword evidence="1" id="KW-0175">Coiled coil</keyword>
<feature type="coiled-coil region" evidence="1">
    <location>
        <begin position="418"/>
        <end position="445"/>
    </location>
</feature>
<dbReference type="STRING" id="1203610.HMPREF1536_01193"/>
<evidence type="ECO:0000313" key="4">
    <source>
        <dbReference type="EMBL" id="KKB58318.1"/>
    </source>
</evidence>
<evidence type="ECO:0000259" key="3">
    <source>
        <dbReference type="SMART" id="SM00942"/>
    </source>
</evidence>
<evidence type="ECO:0000256" key="1">
    <source>
        <dbReference type="SAM" id="Coils"/>
    </source>
</evidence>
<dbReference type="Pfam" id="PF13148">
    <property type="entry name" value="DUF3987"/>
    <property type="match status" value="1"/>
</dbReference>
<comment type="caution">
    <text evidence="4">The sequence shown here is derived from an EMBL/GenBank/DDBJ whole genome shotgun (WGS) entry which is preliminary data.</text>
</comment>
<sequence>MKDLISQDVECTLFRTAFDTLSYTPVTLGGYLADVVNGKYKQQVENVRALVTSGSEEEAGICKKNLPLLVAGGRMEGGRKREHLVGYSGCVVGDLDHVPGSPSELLARARELPYVKAGHISPSGTGLKLFVLVDSDMEHHAQAFAVVSRLLEADLPGVKVDPSGKDPNRGCFVSYDPAAFYKIEAEVVCVPVAPGKSGVFSQPEPRSLSNYIDKFEAGNPFTDGSRHSYVVKLASALNSAGFSEAEVTAECLYRYTAPGFDEKEILATVADIYHRYQSAHGSNSGRQAPGMATKKSVRNLKSSTPVPEDALLDDGSPMGPDYEPVEGDFPHFDKSLLTGLPNLLADALKTASDDTEHDLTLLASLTMISTALPKVRGMMQGEMYYAPFYTVVTGPSGSGKGCVSRVFKMIEPWQRSIYDNSARKVEEYNKEKEAYELDKLKQRQSKAKKPAGTPLECPRLVQQRQLHMAGYTTTARMIAQLEINDPYSSLLFETELESLNNTMAQDFGGYGYVLNQAFHGERVSCASKTNGTFIVEHPKLGMFVTGTPSMFAKFVPTTENGLYSRLLIYHIAGGGVYRSLTSADNDPKNASYFTELGGRLQDMAVFLEKTDTFVSFTDRQRKKLDRYFSREYYNVRVFGNEDVTSVVLRHRLIIFRIAMVLTALRKAEEEVETVHRIITDADFEVAFHIGTVCLRHSMLVSTTLKHSDTEQHFKMHTAQRDLFAAMPDKFKTATLVEEAVVRGISRSSAFRMLKKAQMYDLLISLGAGYYDKTDSGKMSLFRKRGRDF</sequence>